<dbReference type="EMBL" id="GL377655">
    <property type="protein sequence ID" value="EFJ10184.1"/>
    <property type="molecule type" value="Genomic_DNA"/>
</dbReference>
<gene>
    <name evidence="2" type="ORF">SELMODRAFT_427361</name>
</gene>
<dbReference type="HOGENOM" id="CLU_1162807_0_0_1"/>
<dbReference type="AlphaFoldDB" id="D8SZB9"/>
<dbReference type="STRING" id="88036.D8SZB9"/>
<evidence type="ECO:0000256" key="1">
    <source>
        <dbReference type="SAM" id="MobiDB-lite"/>
    </source>
</evidence>
<dbReference type="InParanoid" id="D8SZB9"/>
<organism evidence="3">
    <name type="scientific">Selaginella moellendorffii</name>
    <name type="common">Spikemoss</name>
    <dbReference type="NCBI Taxonomy" id="88036"/>
    <lineage>
        <taxon>Eukaryota</taxon>
        <taxon>Viridiplantae</taxon>
        <taxon>Streptophyta</taxon>
        <taxon>Embryophyta</taxon>
        <taxon>Tracheophyta</taxon>
        <taxon>Lycopodiopsida</taxon>
        <taxon>Selaginellales</taxon>
        <taxon>Selaginellaceae</taxon>
        <taxon>Selaginella</taxon>
    </lineage>
</organism>
<dbReference type="GO" id="GO:0003677">
    <property type="term" value="F:DNA binding"/>
    <property type="evidence" value="ECO:0007669"/>
    <property type="project" value="InterPro"/>
</dbReference>
<reference evidence="2 3" key="1">
    <citation type="journal article" date="2011" name="Science">
        <title>The Selaginella genome identifies genetic changes associated with the evolution of vascular plants.</title>
        <authorList>
            <person name="Banks J.A."/>
            <person name="Nishiyama T."/>
            <person name="Hasebe M."/>
            <person name="Bowman J.L."/>
            <person name="Gribskov M."/>
            <person name="dePamphilis C."/>
            <person name="Albert V.A."/>
            <person name="Aono N."/>
            <person name="Aoyama T."/>
            <person name="Ambrose B.A."/>
            <person name="Ashton N.W."/>
            <person name="Axtell M.J."/>
            <person name="Barker E."/>
            <person name="Barker M.S."/>
            <person name="Bennetzen J.L."/>
            <person name="Bonawitz N.D."/>
            <person name="Chapple C."/>
            <person name="Cheng C."/>
            <person name="Correa L.G."/>
            <person name="Dacre M."/>
            <person name="DeBarry J."/>
            <person name="Dreyer I."/>
            <person name="Elias M."/>
            <person name="Engstrom E.M."/>
            <person name="Estelle M."/>
            <person name="Feng L."/>
            <person name="Finet C."/>
            <person name="Floyd S.K."/>
            <person name="Frommer W.B."/>
            <person name="Fujita T."/>
            <person name="Gramzow L."/>
            <person name="Gutensohn M."/>
            <person name="Harholt J."/>
            <person name="Hattori M."/>
            <person name="Heyl A."/>
            <person name="Hirai T."/>
            <person name="Hiwatashi Y."/>
            <person name="Ishikawa M."/>
            <person name="Iwata M."/>
            <person name="Karol K.G."/>
            <person name="Koehler B."/>
            <person name="Kolukisaoglu U."/>
            <person name="Kubo M."/>
            <person name="Kurata T."/>
            <person name="Lalonde S."/>
            <person name="Li K."/>
            <person name="Li Y."/>
            <person name="Litt A."/>
            <person name="Lyons E."/>
            <person name="Manning G."/>
            <person name="Maruyama T."/>
            <person name="Michael T.P."/>
            <person name="Mikami K."/>
            <person name="Miyazaki S."/>
            <person name="Morinaga S."/>
            <person name="Murata T."/>
            <person name="Mueller-Roeber B."/>
            <person name="Nelson D.R."/>
            <person name="Obara M."/>
            <person name="Oguri Y."/>
            <person name="Olmstead R.G."/>
            <person name="Onodera N."/>
            <person name="Petersen B.L."/>
            <person name="Pils B."/>
            <person name="Prigge M."/>
            <person name="Rensing S.A."/>
            <person name="Riano-Pachon D.M."/>
            <person name="Roberts A.W."/>
            <person name="Sato Y."/>
            <person name="Scheller H.V."/>
            <person name="Schulz B."/>
            <person name="Schulz C."/>
            <person name="Shakirov E.V."/>
            <person name="Shibagaki N."/>
            <person name="Shinohara N."/>
            <person name="Shippen D.E."/>
            <person name="Soerensen I."/>
            <person name="Sotooka R."/>
            <person name="Sugimoto N."/>
            <person name="Sugita M."/>
            <person name="Sumikawa N."/>
            <person name="Tanurdzic M."/>
            <person name="Theissen G."/>
            <person name="Ulvskov P."/>
            <person name="Wakazuki S."/>
            <person name="Weng J.K."/>
            <person name="Willats W.W."/>
            <person name="Wipf D."/>
            <person name="Wolf P.G."/>
            <person name="Yang L."/>
            <person name="Zimmer A.D."/>
            <person name="Zhu Q."/>
            <person name="Mitros T."/>
            <person name="Hellsten U."/>
            <person name="Loque D."/>
            <person name="Otillar R."/>
            <person name="Salamov A."/>
            <person name="Schmutz J."/>
            <person name="Shapiro H."/>
            <person name="Lindquist E."/>
            <person name="Lucas S."/>
            <person name="Rokhsar D."/>
            <person name="Grigoriev I.V."/>
        </authorList>
    </citation>
    <scope>NUCLEOTIDE SEQUENCE [LARGE SCALE GENOMIC DNA]</scope>
</reference>
<dbReference type="KEGG" id="smo:SELMODRAFT_427361"/>
<protein>
    <submittedName>
        <fullName evidence="2">Uncharacterized protein</fullName>
    </submittedName>
</protein>
<dbReference type="eggNOG" id="KOG1956">
    <property type="taxonomic scope" value="Eukaryota"/>
</dbReference>
<name>D8SZB9_SELML</name>
<proteinExistence type="predicted"/>
<sequence>MDVKHKQNVTQPPPPYTEGSLVKKEDGKAWDGEAVDVRSRPQDPPAAAVHANREAAHVFEAGWWRRFCPASSQSLWTTASRPRWRSKSDAVSSRSMKWKEVLQQFWPNFHDKVTATAKEQSSQGGFQHGTSGLVQGGPYGDYVQIREDTKGKLKPKLQRVPESIYYDAITLEMAMELVKYPKELGVDEGKPVMIGIGRLGVTFGRRLLDLCPKGSTLGGADLGDGAGLFCETETRSSQE</sequence>
<feature type="region of interest" description="Disordered" evidence="1">
    <location>
        <begin position="1"/>
        <end position="28"/>
    </location>
</feature>
<dbReference type="GO" id="GO:0003917">
    <property type="term" value="F:DNA topoisomerase type I (single strand cut, ATP-independent) activity"/>
    <property type="evidence" value="ECO:0007669"/>
    <property type="project" value="InterPro"/>
</dbReference>
<evidence type="ECO:0000313" key="3">
    <source>
        <dbReference type="Proteomes" id="UP000001514"/>
    </source>
</evidence>
<accession>D8SZB9</accession>
<dbReference type="InterPro" id="IPR000380">
    <property type="entry name" value="Topo_IA"/>
</dbReference>
<evidence type="ECO:0000313" key="2">
    <source>
        <dbReference type="EMBL" id="EFJ10184.1"/>
    </source>
</evidence>
<dbReference type="Proteomes" id="UP000001514">
    <property type="component" value="Unassembled WGS sequence"/>
</dbReference>
<keyword evidence="3" id="KW-1185">Reference proteome</keyword>
<dbReference type="Gramene" id="EFJ10184">
    <property type="protein sequence ID" value="EFJ10184"/>
    <property type="gene ID" value="SELMODRAFT_427361"/>
</dbReference>
<dbReference type="GO" id="GO:0006265">
    <property type="term" value="P:DNA topological change"/>
    <property type="evidence" value="ECO:0007669"/>
    <property type="project" value="InterPro"/>
</dbReference>
<dbReference type="PANTHER" id="PTHR42785">
    <property type="entry name" value="DNA TOPOISOMERASE, TYPE IA, CORE"/>
    <property type="match status" value="1"/>
</dbReference>
<dbReference type="PANTHER" id="PTHR42785:SF1">
    <property type="entry name" value="DNA TOPOISOMERASE"/>
    <property type="match status" value="1"/>
</dbReference>